<keyword evidence="2" id="KW-1185">Reference proteome</keyword>
<comment type="caution">
    <text evidence="1">The sequence shown here is derived from an EMBL/GenBank/DDBJ whole genome shotgun (WGS) entry which is preliminary data.</text>
</comment>
<evidence type="ECO:0000313" key="1">
    <source>
        <dbReference type="EMBL" id="CAH7682985.1"/>
    </source>
</evidence>
<protein>
    <submittedName>
        <fullName evidence="1">Expressed protein</fullName>
    </submittedName>
</protein>
<sequence>MCLCKCYDWISVYSHLSIKLDPSDYENFEEWISHIKSLKRDDAIKSSFLTDYKSGEIFNKTFLLAKVLELAACKSFSLRMLNHVPFILKNWGWNQNILLAVNKIIREASSRQIGSKVLPFSQLYQYLQEAVLSENDKTRQLALGILHTNSNQSDKALHSVIDLCLKIEETQPLVECARHWLMYIQKLGIMVKCCDTIGNSPDIVELSQQILLGSVKPAVKRWNNFQRLIVLIFCGERF</sequence>
<dbReference type="AlphaFoldDB" id="A0AAV0BB07"/>
<accession>A0AAV0BB07</accession>
<evidence type="ECO:0000313" key="2">
    <source>
        <dbReference type="Proteomes" id="UP001153365"/>
    </source>
</evidence>
<name>A0AAV0BB07_PHAPC</name>
<proteinExistence type="predicted"/>
<reference evidence="1" key="1">
    <citation type="submission" date="2022-06" db="EMBL/GenBank/DDBJ databases">
        <authorList>
            <consortium name="SYNGENTA / RWTH Aachen University"/>
        </authorList>
    </citation>
    <scope>NUCLEOTIDE SEQUENCE</scope>
</reference>
<dbReference type="Proteomes" id="UP001153365">
    <property type="component" value="Unassembled WGS sequence"/>
</dbReference>
<organism evidence="1 2">
    <name type="scientific">Phakopsora pachyrhizi</name>
    <name type="common">Asian soybean rust disease fungus</name>
    <dbReference type="NCBI Taxonomy" id="170000"/>
    <lineage>
        <taxon>Eukaryota</taxon>
        <taxon>Fungi</taxon>
        <taxon>Dikarya</taxon>
        <taxon>Basidiomycota</taxon>
        <taxon>Pucciniomycotina</taxon>
        <taxon>Pucciniomycetes</taxon>
        <taxon>Pucciniales</taxon>
        <taxon>Phakopsoraceae</taxon>
        <taxon>Phakopsora</taxon>
    </lineage>
</organism>
<dbReference type="EMBL" id="CALTRL010004375">
    <property type="protein sequence ID" value="CAH7682985.1"/>
    <property type="molecule type" value="Genomic_DNA"/>
</dbReference>
<gene>
    <name evidence="1" type="ORF">PPACK8108_LOCUS16190</name>
</gene>